<evidence type="ECO:0000256" key="1">
    <source>
        <dbReference type="SAM" id="Phobius"/>
    </source>
</evidence>
<accession>A0ABV2W6Q0</accession>
<proteinExistence type="predicted"/>
<dbReference type="Pfam" id="PF01451">
    <property type="entry name" value="LMWPc"/>
    <property type="match status" value="1"/>
</dbReference>
<reference evidence="3 4" key="1">
    <citation type="submission" date="2024-06" db="EMBL/GenBank/DDBJ databases">
        <title>The Natural Products Discovery Center: Release of the First 8490 Sequenced Strains for Exploring Actinobacteria Biosynthetic Diversity.</title>
        <authorList>
            <person name="Kalkreuter E."/>
            <person name="Kautsar S.A."/>
            <person name="Yang D."/>
            <person name="Bader C.D."/>
            <person name="Teijaro C.N."/>
            <person name="Fluegel L."/>
            <person name="Davis C.M."/>
            <person name="Simpson J.R."/>
            <person name="Lauterbach L."/>
            <person name="Steele A.D."/>
            <person name="Gui C."/>
            <person name="Meng S."/>
            <person name="Li G."/>
            <person name="Viehrig K."/>
            <person name="Ye F."/>
            <person name="Su P."/>
            <person name="Kiefer A.F."/>
            <person name="Nichols A."/>
            <person name="Cepeda A.J."/>
            <person name="Yan W."/>
            <person name="Fan B."/>
            <person name="Jiang Y."/>
            <person name="Adhikari A."/>
            <person name="Zheng C.-J."/>
            <person name="Schuster L."/>
            <person name="Cowan T.M."/>
            <person name="Smanski M.J."/>
            <person name="Chevrette M.G."/>
            <person name="De Carvalho L.P.S."/>
            <person name="Shen B."/>
        </authorList>
    </citation>
    <scope>NUCLEOTIDE SEQUENCE [LARGE SCALE GENOMIC DNA]</scope>
    <source>
        <strain evidence="3 4">NPDC006337</strain>
    </source>
</reference>
<keyword evidence="1" id="KW-0472">Membrane</keyword>
<dbReference type="InterPro" id="IPR023485">
    <property type="entry name" value="Ptyr_pPase"/>
</dbReference>
<organism evidence="3 4">
    <name type="scientific">Streptomyces lavendulocolor</name>
    <dbReference type="NCBI Taxonomy" id="67316"/>
    <lineage>
        <taxon>Bacteria</taxon>
        <taxon>Bacillati</taxon>
        <taxon>Actinomycetota</taxon>
        <taxon>Actinomycetes</taxon>
        <taxon>Kitasatosporales</taxon>
        <taxon>Streptomycetaceae</taxon>
        <taxon>Streptomyces</taxon>
    </lineage>
</organism>
<dbReference type="RefSeq" id="WP_359657129.1">
    <property type="nucleotide sequence ID" value="NZ_JBEXZO010000012.1"/>
</dbReference>
<keyword evidence="1" id="KW-1133">Transmembrane helix</keyword>
<dbReference type="SMART" id="SM00226">
    <property type="entry name" value="LMWPc"/>
    <property type="match status" value="1"/>
</dbReference>
<dbReference type="SUPFAM" id="SSF52788">
    <property type="entry name" value="Phosphotyrosine protein phosphatases I"/>
    <property type="match status" value="1"/>
</dbReference>
<evidence type="ECO:0000313" key="3">
    <source>
        <dbReference type="EMBL" id="MEU0709197.1"/>
    </source>
</evidence>
<sequence length="486" mass="51837">MGWLAFGYFLSYIPYVLLLKALTNGIPPFAGEPVDGLVLLPAAALGQLAAMPVFLLASGWWRHARRPAVCDPDRSMPATWSLVWAGFFTSLVIGATALNFTFTHVSVLFVLLLMRGGVLITSPLIDKARQRHVPSSAWAALLLSLAAVLVAVSGVRDFHLPLLAAASVGVYLVGYAARFEIMSRVAKSGAVATDRRYFVVEHATAPLCLVVLLAAGALAGQPGLRAGFTTFLTTPPAWTAAAVGVAYEALFVFGTLIYLDRRAFSWCVPVNRCASLLSGLAAAYLLHHTAGLPTPTDAELLALVLIVAAIGALSHPAASRWRRPAGPTQRVLFVCGGNTFRSPLAASMARSEARRYGKAGAALRITSAGLGATARRWGAPMSPHTGPVLAGLGIRPALGPGHPRLRRARPLTPRLCRSSTHIYCMTREHRDALLTLVPDVEGRTLCLDPDRDIPDPHGGSAEAHLRCAQHIQRAVRQRLHQLIGTG</sequence>
<dbReference type="Gene3D" id="3.40.50.2300">
    <property type="match status" value="1"/>
</dbReference>
<dbReference type="InterPro" id="IPR036196">
    <property type="entry name" value="Ptyr_pPase_sf"/>
</dbReference>
<feature type="transmembrane region" description="Helical" evidence="1">
    <location>
        <begin position="198"/>
        <end position="218"/>
    </location>
</feature>
<dbReference type="EMBL" id="JBEXZR010000014">
    <property type="protein sequence ID" value="MEU0709197.1"/>
    <property type="molecule type" value="Genomic_DNA"/>
</dbReference>
<feature type="transmembrane region" description="Helical" evidence="1">
    <location>
        <begin position="298"/>
        <end position="318"/>
    </location>
</feature>
<dbReference type="PANTHER" id="PTHR11717:SF31">
    <property type="entry name" value="LOW MOLECULAR WEIGHT PROTEIN-TYROSINE-PHOSPHATASE ETP-RELATED"/>
    <property type="match status" value="1"/>
</dbReference>
<feature type="transmembrane region" description="Helical" evidence="1">
    <location>
        <begin position="238"/>
        <end position="259"/>
    </location>
</feature>
<keyword evidence="4" id="KW-1185">Reference proteome</keyword>
<feature type="transmembrane region" description="Helical" evidence="1">
    <location>
        <begin position="38"/>
        <end position="61"/>
    </location>
</feature>
<feature type="transmembrane region" description="Helical" evidence="1">
    <location>
        <begin position="6"/>
        <end position="26"/>
    </location>
</feature>
<gene>
    <name evidence="3" type="ORF">ABZ508_17710</name>
</gene>
<protein>
    <recommendedName>
        <fullName evidence="2">Phosphotyrosine protein phosphatase I domain-containing protein</fullName>
    </recommendedName>
</protein>
<feature type="transmembrane region" description="Helical" evidence="1">
    <location>
        <begin position="158"/>
        <end position="177"/>
    </location>
</feature>
<feature type="transmembrane region" description="Helical" evidence="1">
    <location>
        <begin position="135"/>
        <end position="152"/>
    </location>
</feature>
<feature type="transmembrane region" description="Helical" evidence="1">
    <location>
        <begin position="266"/>
        <end position="286"/>
    </location>
</feature>
<keyword evidence="1" id="KW-0812">Transmembrane</keyword>
<comment type="caution">
    <text evidence="3">The sequence shown here is derived from an EMBL/GenBank/DDBJ whole genome shotgun (WGS) entry which is preliminary data.</text>
</comment>
<evidence type="ECO:0000313" key="4">
    <source>
        <dbReference type="Proteomes" id="UP001550378"/>
    </source>
</evidence>
<dbReference type="Proteomes" id="UP001550378">
    <property type="component" value="Unassembled WGS sequence"/>
</dbReference>
<dbReference type="InterPro" id="IPR050438">
    <property type="entry name" value="LMW_PTPase"/>
</dbReference>
<name>A0ABV2W6Q0_9ACTN</name>
<feature type="transmembrane region" description="Helical" evidence="1">
    <location>
        <begin position="81"/>
        <end position="114"/>
    </location>
</feature>
<evidence type="ECO:0000259" key="2">
    <source>
        <dbReference type="SMART" id="SM00226"/>
    </source>
</evidence>
<dbReference type="PANTHER" id="PTHR11717">
    <property type="entry name" value="LOW MOLECULAR WEIGHT PROTEIN TYROSINE PHOSPHATASE"/>
    <property type="match status" value="1"/>
</dbReference>
<feature type="domain" description="Phosphotyrosine protein phosphatase I" evidence="2">
    <location>
        <begin position="329"/>
        <end position="481"/>
    </location>
</feature>